<evidence type="ECO:0000259" key="3">
    <source>
        <dbReference type="PROSITE" id="PS51462"/>
    </source>
</evidence>
<feature type="domain" description="Nudix hydrolase" evidence="3">
    <location>
        <begin position="9"/>
        <end position="139"/>
    </location>
</feature>
<dbReference type="InterPro" id="IPR000086">
    <property type="entry name" value="NUDIX_hydrolase_dom"/>
</dbReference>
<dbReference type="PROSITE" id="PS51462">
    <property type="entry name" value="NUDIX"/>
    <property type="match status" value="1"/>
</dbReference>
<evidence type="ECO:0000313" key="5">
    <source>
        <dbReference type="Proteomes" id="UP001139534"/>
    </source>
</evidence>
<dbReference type="EMBL" id="JALPRK010000007">
    <property type="protein sequence ID" value="MCK8487543.1"/>
    <property type="molecule type" value="Genomic_DNA"/>
</dbReference>
<sequence length="154" mass="17601">MQEKTPITKYHVLARGVIIKDFHLLVAHCKGMDNTFLPGGHVEFHESMKTTLHREINEELGLTSEVGAYLGAVEASHEDGGVYHQEINHVFATKLAYLDLGTNPESKESHLEFYWIPVNELDRHNLLPEPMRQLIHNYIRGTEGPYFESTFEEG</sequence>
<dbReference type="RefSeq" id="WP_248551643.1">
    <property type="nucleotide sequence ID" value="NZ_JALPRK010000007.1"/>
</dbReference>
<dbReference type="SUPFAM" id="SSF55811">
    <property type="entry name" value="Nudix"/>
    <property type="match status" value="1"/>
</dbReference>
<dbReference type="GO" id="GO:0016787">
    <property type="term" value="F:hydrolase activity"/>
    <property type="evidence" value="ECO:0007669"/>
    <property type="project" value="UniProtKB-KW"/>
</dbReference>
<dbReference type="PROSITE" id="PS00893">
    <property type="entry name" value="NUDIX_BOX"/>
    <property type="match status" value="1"/>
</dbReference>
<comment type="cofactor">
    <cofactor evidence="1">
        <name>Mg(2+)</name>
        <dbReference type="ChEBI" id="CHEBI:18420"/>
    </cofactor>
</comment>
<dbReference type="PANTHER" id="PTHR43046">
    <property type="entry name" value="GDP-MANNOSE MANNOSYL HYDROLASE"/>
    <property type="match status" value="1"/>
</dbReference>
<gene>
    <name evidence="4" type="ORF">M0651_10200</name>
</gene>
<dbReference type="InterPro" id="IPR020084">
    <property type="entry name" value="NUDIX_hydrolase_CS"/>
</dbReference>
<proteinExistence type="predicted"/>
<keyword evidence="2" id="KW-0378">Hydrolase</keyword>
<comment type="caution">
    <text evidence="4">The sequence shown here is derived from an EMBL/GenBank/DDBJ whole genome shotgun (WGS) entry which is preliminary data.</text>
</comment>
<organism evidence="4 5">
    <name type="scientific">Paenibacillus mellifer</name>
    <dbReference type="NCBI Taxonomy" id="2937794"/>
    <lineage>
        <taxon>Bacteria</taxon>
        <taxon>Bacillati</taxon>
        <taxon>Bacillota</taxon>
        <taxon>Bacilli</taxon>
        <taxon>Bacillales</taxon>
        <taxon>Paenibacillaceae</taxon>
        <taxon>Paenibacillus</taxon>
    </lineage>
</organism>
<dbReference type="PANTHER" id="PTHR43046:SF14">
    <property type="entry name" value="MUTT_NUDIX FAMILY PROTEIN"/>
    <property type="match status" value="1"/>
</dbReference>
<evidence type="ECO:0000313" key="4">
    <source>
        <dbReference type="EMBL" id="MCK8487543.1"/>
    </source>
</evidence>
<keyword evidence="5" id="KW-1185">Reference proteome</keyword>
<protein>
    <submittedName>
        <fullName evidence="4">NUDIX domain-containing protein</fullName>
    </submittedName>
</protein>
<dbReference type="Gene3D" id="3.90.79.10">
    <property type="entry name" value="Nucleoside Triphosphate Pyrophosphohydrolase"/>
    <property type="match status" value="1"/>
</dbReference>
<accession>A0A9X1XZ04</accession>
<evidence type="ECO:0000256" key="2">
    <source>
        <dbReference type="ARBA" id="ARBA00022801"/>
    </source>
</evidence>
<reference evidence="4" key="1">
    <citation type="submission" date="2022-04" db="EMBL/GenBank/DDBJ databases">
        <authorList>
            <person name="Seo M.-J."/>
        </authorList>
    </citation>
    <scope>NUCLEOTIDE SEQUENCE</scope>
    <source>
        <strain evidence="4">MBLB2552</strain>
    </source>
</reference>
<dbReference type="AlphaFoldDB" id="A0A9X1XZ04"/>
<dbReference type="InterPro" id="IPR015797">
    <property type="entry name" value="NUDIX_hydrolase-like_dom_sf"/>
</dbReference>
<evidence type="ECO:0000256" key="1">
    <source>
        <dbReference type="ARBA" id="ARBA00001946"/>
    </source>
</evidence>
<name>A0A9X1XZ04_9BACL</name>
<dbReference type="Proteomes" id="UP001139534">
    <property type="component" value="Unassembled WGS sequence"/>
</dbReference>
<dbReference type="Pfam" id="PF00293">
    <property type="entry name" value="NUDIX"/>
    <property type="match status" value="1"/>
</dbReference>